<dbReference type="EMBL" id="JABBFW010000011">
    <property type="protein sequence ID" value="NML16626.1"/>
    <property type="molecule type" value="Genomic_DNA"/>
</dbReference>
<evidence type="ECO:0008006" key="8">
    <source>
        <dbReference type="Google" id="ProtNLM"/>
    </source>
</evidence>
<evidence type="ECO:0000256" key="2">
    <source>
        <dbReference type="ARBA" id="ARBA00022692"/>
    </source>
</evidence>
<reference evidence="6 7" key="1">
    <citation type="submission" date="2020-04" db="EMBL/GenBank/DDBJ databases">
        <title>Azohydromonas sp. isolated from soil.</title>
        <authorList>
            <person name="Dahal R.H."/>
        </authorList>
    </citation>
    <scope>NUCLEOTIDE SEQUENCE [LARGE SCALE GENOMIC DNA]</scope>
    <source>
        <strain evidence="6 7">G-1-1-14</strain>
    </source>
</reference>
<evidence type="ECO:0000256" key="1">
    <source>
        <dbReference type="ARBA" id="ARBA00004141"/>
    </source>
</evidence>
<evidence type="ECO:0000256" key="3">
    <source>
        <dbReference type="ARBA" id="ARBA00022989"/>
    </source>
</evidence>
<proteinExistence type="predicted"/>
<evidence type="ECO:0000256" key="5">
    <source>
        <dbReference type="SAM" id="Phobius"/>
    </source>
</evidence>
<comment type="subcellular location">
    <subcellularLocation>
        <location evidence="1">Membrane</location>
        <topology evidence="1">Multi-pass membrane protein</topology>
    </subcellularLocation>
</comment>
<feature type="transmembrane region" description="Helical" evidence="5">
    <location>
        <begin position="12"/>
        <end position="31"/>
    </location>
</feature>
<keyword evidence="7" id="KW-1185">Reference proteome</keyword>
<dbReference type="Pfam" id="PF04140">
    <property type="entry name" value="ICMT"/>
    <property type="match status" value="1"/>
</dbReference>
<dbReference type="Proteomes" id="UP000574067">
    <property type="component" value="Unassembled WGS sequence"/>
</dbReference>
<organism evidence="6 7">
    <name type="scientific">Azohydromonas caseinilytica</name>
    <dbReference type="NCBI Taxonomy" id="2728836"/>
    <lineage>
        <taxon>Bacteria</taxon>
        <taxon>Pseudomonadati</taxon>
        <taxon>Pseudomonadota</taxon>
        <taxon>Betaproteobacteria</taxon>
        <taxon>Burkholderiales</taxon>
        <taxon>Sphaerotilaceae</taxon>
        <taxon>Azohydromonas</taxon>
    </lineage>
</organism>
<sequence length="155" mass="16514">MPSQPSPNAWLGAVLVAFQFTFMGLLAGLALAGLRSRPMPPDAALSALGAVLLGLWALSANRPGNFNIRPTPRPGGRLVQHGPYRWIRHPMYSAVLLAGLATARMAQGPAAWVVLAALAAVLLVKAGLEERALGALHPGYADYVRRTRRFIPGLF</sequence>
<dbReference type="InterPro" id="IPR052527">
    <property type="entry name" value="Metal_cation-efflux_comp"/>
</dbReference>
<dbReference type="PANTHER" id="PTHR43847">
    <property type="entry name" value="BLL3993 PROTEIN"/>
    <property type="match status" value="1"/>
</dbReference>
<evidence type="ECO:0000313" key="7">
    <source>
        <dbReference type="Proteomes" id="UP000574067"/>
    </source>
</evidence>
<dbReference type="GO" id="GO:0016020">
    <property type="term" value="C:membrane"/>
    <property type="evidence" value="ECO:0007669"/>
    <property type="project" value="UniProtKB-SubCell"/>
</dbReference>
<accession>A0A848FCE4</accession>
<dbReference type="Gene3D" id="1.20.120.1630">
    <property type="match status" value="1"/>
</dbReference>
<feature type="transmembrane region" description="Helical" evidence="5">
    <location>
        <begin position="43"/>
        <end position="60"/>
    </location>
</feature>
<gene>
    <name evidence="6" type="ORF">HHL10_16710</name>
</gene>
<dbReference type="InterPro" id="IPR007269">
    <property type="entry name" value="ICMT_MeTrfase"/>
</dbReference>
<dbReference type="GO" id="GO:0004671">
    <property type="term" value="F:protein C-terminal S-isoprenylcysteine carboxyl O-methyltransferase activity"/>
    <property type="evidence" value="ECO:0007669"/>
    <property type="project" value="InterPro"/>
</dbReference>
<dbReference type="AlphaFoldDB" id="A0A848FCE4"/>
<evidence type="ECO:0000256" key="4">
    <source>
        <dbReference type="ARBA" id="ARBA00023136"/>
    </source>
</evidence>
<dbReference type="RefSeq" id="WP_169161532.1">
    <property type="nucleotide sequence ID" value="NZ_JABBFW010000011.1"/>
</dbReference>
<feature type="transmembrane region" description="Helical" evidence="5">
    <location>
        <begin position="110"/>
        <end position="128"/>
    </location>
</feature>
<dbReference type="PANTHER" id="PTHR43847:SF1">
    <property type="entry name" value="BLL3993 PROTEIN"/>
    <property type="match status" value="1"/>
</dbReference>
<name>A0A848FCE4_9BURK</name>
<protein>
    <recommendedName>
        <fullName evidence="8">Protein-S-isoprenylcysteine O-methyltransferase Ste14</fullName>
    </recommendedName>
</protein>
<keyword evidence="3 5" id="KW-1133">Transmembrane helix</keyword>
<comment type="caution">
    <text evidence="6">The sequence shown here is derived from an EMBL/GenBank/DDBJ whole genome shotgun (WGS) entry which is preliminary data.</text>
</comment>
<evidence type="ECO:0000313" key="6">
    <source>
        <dbReference type="EMBL" id="NML16626.1"/>
    </source>
</evidence>
<keyword evidence="4 5" id="KW-0472">Membrane</keyword>
<keyword evidence="2 5" id="KW-0812">Transmembrane</keyword>